<keyword evidence="1" id="KW-0732">Signal</keyword>
<gene>
    <name evidence="2" type="ORF">QBC41DRAFT_327143</name>
</gene>
<name>A0AA39Z7V7_9PEZI</name>
<sequence length="157" mass="17646">MARSYPDVVTSKLMVVTLIFQVNFAAAKRACCHDGVCQTSACSIAQVLIETGETWAKHAWRTPHIPLSHIFLLGRHRIGIGHYKPPSCKQVSTSVRHLLSGRNDGRQHQHGEFFRHLRCFVPMFQCAQRQACALQSVMQSRSRKWKILALAVTPLAA</sequence>
<organism evidence="2 3">
    <name type="scientific">Cercophora samala</name>
    <dbReference type="NCBI Taxonomy" id="330535"/>
    <lineage>
        <taxon>Eukaryota</taxon>
        <taxon>Fungi</taxon>
        <taxon>Dikarya</taxon>
        <taxon>Ascomycota</taxon>
        <taxon>Pezizomycotina</taxon>
        <taxon>Sordariomycetes</taxon>
        <taxon>Sordariomycetidae</taxon>
        <taxon>Sordariales</taxon>
        <taxon>Lasiosphaeriaceae</taxon>
        <taxon>Cercophora</taxon>
    </lineage>
</organism>
<dbReference type="EMBL" id="JAULSY010000101">
    <property type="protein sequence ID" value="KAK0665814.1"/>
    <property type="molecule type" value="Genomic_DNA"/>
</dbReference>
<feature type="signal peptide" evidence="1">
    <location>
        <begin position="1"/>
        <end position="27"/>
    </location>
</feature>
<evidence type="ECO:0000313" key="2">
    <source>
        <dbReference type="EMBL" id="KAK0665814.1"/>
    </source>
</evidence>
<accession>A0AA39Z7V7</accession>
<proteinExistence type="predicted"/>
<evidence type="ECO:0008006" key="4">
    <source>
        <dbReference type="Google" id="ProtNLM"/>
    </source>
</evidence>
<keyword evidence="3" id="KW-1185">Reference proteome</keyword>
<dbReference type="AlphaFoldDB" id="A0AA39Z7V7"/>
<protein>
    <recommendedName>
        <fullName evidence="4">Secreted protein</fullName>
    </recommendedName>
</protein>
<comment type="caution">
    <text evidence="2">The sequence shown here is derived from an EMBL/GenBank/DDBJ whole genome shotgun (WGS) entry which is preliminary data.</text>
</comment>
<evidence type="ECO:0000256" key="1">
    <source>
        <dbReference type="SAM" id="SignalP"/>
    </source>
</evidence>
<reference evidence="2" key="1">
    <citation type="submission" date="2023-06" db="EMBL/GenBank/DDBJ databases">
        <title>Genome-scale phylogeny and comparative genomics of the fungal order Sordariales.</title>
        <authorList>
            <consortium name="Lawrence Berkeley National Laboratory"/>
            <person name="Hensen N."/>
            <person name="Bonometti L."/>
            <person name="Westerberg I."/>
            <person name="Brannstrom I.O."/>
            <person name="Guillou S."/>
            <person name="Cros-Aarteil S."/>
            <person name="Calhoun S."/>
            <person name="Haridas S."/>
            <person name="Kuo A."/>
            <person name="Mondo S."/>
            <person name="Pangilinan J."/>
            <person name="Riley R."/>
            <person name="Labutti K."/>
            <person name="Andreopoulos B."/>
            <person name="Lipzen A."/>
            <person name="Chen C."/>
            <person name="Yanf M."/>
            <person name="Daum C."/>
            <person name="Ng V."/>
            <person name="Clum A."/>
            <person name="Steindorff A."/>
            <person name="Ohm R."/>
            <person name="Martin F."/>
            <person name="Silar P."/>
            <person name="Natvig D."/>
            <person name="Lalanne C."/>
            <person name="Gautier V."/>
            <person name="Ament-Velasquez S.L."/>
            <person name="Kruys A."/>
            <person name="Hutchinson M.I."/>
            <person name="Powell A.J."/>
            <person name="Barry K."/>
            <person name="Miller A.N."/>
            <person name="Grigoriev I.V."/>
            <person name="Debuchy R."/>
            <person name="Gladieux P."/>
            <person name="Thoren M.H."/>
            <person name="Johannesson H."/>
        </authorList>
    </citation>
    <scope>NUCLEOTIDE SEQUENCE</scope>
    <source>
        <strain evidence="2">CBS 307.81</strain>
    </source>
</reference>
<dbReference type="Proteomes" id="UP001174997">
    <property type="component" value="Unassembled WGS sequence"/>
</dbReference>
<feature type="chain" id="PRO_5041210995" description="Secreted protein" evidence="1">
    <location>
        <begin position="28"/>
        <end position="157"/>
    </location>
</feature>
<evidence type="ECO:0000313" key="3">
    <source>
        <dbReference type="Proteomes" id="UP001174997"/>
    </source>
</evidence>